<sequence>MAVRHEMPMKSYFSKGGQLIGEPINCCLWLSLGGKNDFPELASLLDRVGDRVEAELCSRAMHVISHHVANTLPNASEAHVRLGHFLPKKFNQTVVLQNLHCLQARIDLHVRPCMLT</sequence>
<reference evidence="1" key="2">
    <citation type="submission" date="2018-03" db="EMBL/GenBank/DDBJ databases">
        <title>The Triticum urartu genome reveals the dynamic nature of wheat genome evolution.</title>
        <authorList>
            <person name="Ling H."/>
            <person name="Ma B."/>
            <person name="Shi X."/>
            <person name="Liu H."/>
            <person name="Dong L."/>
            <person name="Sun H."/>
            <person name="Cao Y."/>
            <person name="Gao Q."/>
            <person name="Zheng S."/>
            <person name="Li Y."/>
            <person name="Yu Y."/>
            <person name="Du H."/>
            <person name="Qi M."/>
            <person name="Li Y."/>
            <person name="Yu H."/>
            <person name="Cui Y."/>
            <person name="Wang N."/>
            <person name="Chen C."/>
            <person name="Wu H."/>
            <person name="Zhao Y."/>
            <person name="Zhang J."/>
            <person name="Li Y."/>
            <person name="Zhou W."/>
            <person name="Zhang B."/>
            <person name="Hu W."/>
            <person name="Eijk M."/>
            <person name="Tang J."/>
            <person name="Witsenboer H."/>
            <person name="Zhao S."/>
            <person name="Li Z."/>
            <person name="Zhang A."/>
            <person name="Wang D."/>
            <person name="Liang C."/>
        </authorList>
    </citation>
    <scope>NUCLEOTIDE SEQUENCE [LARGE SCALE GENOMIC DNA]</scope>
    <source>
        <strain evidence="1">cv. G1812</strain>
    </source>
</reference>
<name>A0A8R7UJ19_TRIUA</name>
<accession>A0A8R7UJ19</accession>
<protein>
    <submittedName>
        <fullName evidence="1">Uncharacterized protein</fullName>
    </submittedName>
</protein>
<keyword evidence="2" id="KW-1185">Reference proteome</keyword>
<reference evidence="2" key="1">
    <citation type="journal article" date="2013" name="Nature">
        <title>Draft genome of the wheat A-genome progenitor Triticum urartu.</title>
        <authorList>
            <person name="Ling H.Q."/>
            <person name="Zhao S."/>
            <person name="Liu D."/>
            <person name="Wang J."/>
            <person name="Sun H."/>
            <person name="Zhang C."/>
            <person name="Fan H."/>
            <person name="Li D."/>
            <person name="Dong L."/>
            <person name="Tao Y."/>
            <person name="Gao C."/>
            <person name="Wu H."/>
            <person name="Li Y."/>
            <person name="Cui Y."/>
            <person name="Guo X."/>
            <person name="Zheng S."/>
            <person name="Wang B."/>
            <person name="Yu K."/>
            <person name="Liang Q."/>
            <person name="Yang W."/>
            <person name="Lou X."/>
            <person name="Chen J."/>
            <person name="Feng M."/>
            <person name="Jian J."/>
            <person name="Zhang X."/>
            <person name="Luo G."/>
            <person name="Jiang Y."/>
            <person name="Liu J."/>
            <person name="Wang Z."/>
            <person name="Sha Y."/>
            <person name="Zhang B."/>
            <person name="Wu H."/>
            <person name="Tang D."/>
            <person name="Shen Q."/>
            <person name="Xue P."/>
            <person name="Zou S."/>
            <person name="Wang X."/>
            <person name="Liu X."/>
            <person name="Wang F."/>
            <person name="Yang Y."/>
            <person name="An X."/>
            <person name="Dong Z."/>
            <person name="Zhang K."/>
            <person name="Zhang X."/>
            <person name="Luo M.C."/>
            <person name="Dvorak J."/>
            <person name="Tong Y."/>
            <person name="Wang J."/>
            <person name="Yang H."/>
            <person name="Li Z."/>
            <person name="Wang D."/>
            <person name="Zhang A."/>
            <person name="Wang J."/>
        </authorList>
    </citation>
    <scope>NUCLEOTIDE SEQUENCE</scope>
    <source>
        <strain evidence="2">cv. G1812</strain>
    </source>
</reference>
<dbReference type="EnsemblPlants" id="TuG1812G0500002491.01.T02">
    <property type="protein sequence ID" value="TuG1812G0500002491.01.T02"/>
    <property type="gene ID" value="TuG1812G0500002491.01"/>
</dbReference>
<evidence type="ECO:0000313" key="1">
    <source>
        <dbReference type="EnsemblPlants" id="TuG1812G0500002491.01.T02"/>
    </source>
</evidence>
<reference evidence="1" key="3">
    <citation type="submission" date="2022-06" db="UniProtKB">
        <authorList>
            <consortium name="EnsemblPlants"/>
        </authorList>
    </citation>
    <scope>IDENTIFICATION</scope>
</reference>
<proteinExistence type="predicted"/>
<organism evidence="1 2">
    <name type="scientific">Triticum urartu</name>
    <name type="common">Red wild einkorn</name>
    <name type="synonym">Crithodium urartu</name>
    <dbReference type="NCBI Taxonomy" id="4572"/>
    <lineage>
        <taxon>Eukaryota</taxon>
        <taxon>Viridiplantae</taxon>
        <taxon>Streptophyta</taxon>
        <taxon>Embryophyta</taxon>
        <taxon>Tracheophyta</taxon>
        <taxon>Spermatophyta</taxon>
        <taxon>Magnoliopsida</taxon>
        <taxon>Liliopsida</taxon>
        <taxon>Poales</taxon>
        <taxon>Poaceae</taxon>
        <taxon>BOP clade</taxon>
        <taxon>Pooideae</taxon>
        <taxon>Triticodae</taxon>
        <taxon>Triticeae</taxon>
        <taxon>Triticinae</taxon>
        <taxon>Triticum</taxon>
    </lineage>
</organism>
<evidence type="ECO:0000313" key="2">
    <source>
        <dbReference type="Proteomes" id="UP000015106"/>
    </source>
</evidence>
<dbReference type="Proteomes" id="UP000015106">
    <property type="component" value="Chromosome 5"/>
</dbReference>
<dbReference type="AlphaFoldDB" id="A0A8R7UJ19"/>
<dbReference type="Gramene" id="TuG1812G0500002491.01.T02">
    <property type="protein sequence ID" value="TuG1812G0500002491.01.T02"/>
    <property type="gene ID" value="TuG1812G0500002491.01"/>
</dbReference>